<feature type="domain" description="GH10" evidence="12">
    <location>
        <begin position="19"/>
        <end position="322"/>
    </location>
</feature>
<evidence type="ECO:0000256" key="5">
    <source>
        <dbReference type="ARBA" id="ARBA00022729"/>
    </source>
</evidence>
<dbReference type="Proteomes" id="UP000055854">
    <property type="component" value="Unassembled WGS sequence"/>
</dbReference>
<comment type="similarity">
    <text evidence="2">Belongs to the glycosyl hydrolase 10 (cellulase F) family.</text>
</comment>
<evidence type="ECO:0000256" key="7">
    <source>
        <dbReference type="ARBA" id="ARBA00023277"/>
    </source>
</evidence>
<name>A0A109HQ22_XANCT</name>
<dbReference type="InterPro" id="IPR017853">
    <property type="entry name" value="GH"/>
</dbReference>
<keyword evidence="9" id="KW-0624">Polysaccharide degradation</keyword>
<evidence type="ECO:0000256" key="10">
    <source>
        <dbReference type="SAM" id="MobiDB-lite"/>
    </source>
</evidence>
<keyword evidence="4 13" id="KW-0858">Xylan degradation</keyword>
<evidence type="ECO:0000259" key="12">
    <source>
        <dbReference type="PROSITE" id="PS51760"/>
    </source>
</evidence>
<dbReference type="GO" id="GO:0045493">
    <property type="term" value="P:xylan catabolic process"/>
    <property type="evidence" value="ECO:0007669"/>
    <property type="project" value="UniProtKB-KW"/>
</dbReference>
<keyword evidence="5 11" id="KW-0732">Signal</keyword>
<evidence type="ECO:0000256" key="9">
    <source>
        <dbReference type="ARBA" id="ARBA00023326"/>
    </source>
</evidence>
<evidence type="ECO:0000256" key="4">
    <source>
        <dbReference type="ARBA" id="ARBA00022651"/>
    </source>
</evidence>
<comment type="caution">
    <text evidence="13">The sequence shown here is derived from an EMBL/GenBank/DDBJ whole genome shotgun (WGS) entry which is preliminary data.</text>
</comment>
<dbReference type="AlphaFoldDB" id="A0A109HQ22"/>
<evidence type="ECO:0000313" key="13">
    <source>
        <dbReference type="EMBL" id="KWV16378.1"/>
    </source>
</evidence>
<organism evidence="13 14">
    <name type="scientific">Xanthomonas campestris pv. translucens</name>
    <dbReference type="NCBI Taxonomy" id="343"/>
    <lineage>
        <taxon>Bacteria</taxon>
        <taxon>Pseudomonadati</taxon>
        <taxon>Pseudomonadota</taxon>
        <taxon>Gammaproteobacteria</taxon>
        <taxon>Lysobacterales</taxon>
        <taxon>Lysobacteraceae</taxon>
        <taxon>Xanthomonas</taxon>
        <taxon>Xanthomonas translucens group</taxon>
    </lineage>
</organism>
<feature type="signal peptide" evidence="11">
    <location>
        <begin position="1"/>
        <end position="22"/>
    </location>
</feature>
<dbReference type="PANTHER" id="PTHR31490:SF88">
    <property type="entry name" value="BETA-XYLANASE"/>
    <property type="match status" value="1"/>
</dbReference>
<dbReference type="SUPFAM" id="SSF51445">
    <property type="entry name" value="(Trans)glycosidases"/>
    <property type="match status" value="1"/>
</dbReference>
<dbReference type="EMBL" id="LNTA01000030">
    <property type="protein sequence ID" value="KWV16378.1"/>
    <property type="molecule type" value="Genomic_DNA"/>
</dbReference>
<reference evidence="13 14" key="1">
    <citation type="submission" date="2015-11" db="EMBL/GenBank/DDBJ databases">
        <title>Long Read and Single Molecule DNA Sequencing Simplifies Genome Assembly and TAL Effector Gene Analysis of Xanthomonas translucens.</title>
        <authorList>
            <person name="Peng Z."/>
            <person name="Hu Y."/>
            <person name="Xie J."/>
            <person name="Potnis N."/>
            <person name="Akhunova A."/>
            <person name="Jones J."/>
            <person name="Liu Z."/>
            <person name="White F."/>
            <person name="Liu S."/>
        </authorList>
    </citation>
    <scope>NUCLEOTIDE SEQUENCE [LARGE SCALE GENOMIC DNA]</scope>
    <source>
        <strain evidence="13 14">B1</strain>
    </source>
</reference>
<feature type="chain" id="PRO_5009810608" description="endo-1,4-beta-xylanase" evidence="11">
    <location>
        <begin position="23"/>
        <end position="327"/>
    </location>
</feature>
<evidence type="ECO:0000256" key="11">
    <source>
        <dbReference type="SAM" id="SignalP"/>
    </source>
</evidence>
<evidence type="ECO:0000256" key="3">
    <source>
        <dbReference type="ARBA" id="ARBA00012590"/>
    </source>
</evidence>
<accession>A0A109HQ22</accession>
<dbReference type="GO" id="GO:0031176">
    <property type="term" value="F:endo-1,4-beta-xylanase activity"/>
    <property type="evidence" value="ECO:0007669"/>
    <property type="project" value="UniProtKB-EC"/>
</dbReference>
<dbReference type="PROSITE" id="PS51257">
    <property type="entry name" value="PROKAR_LIPOPROTEIN"/>
    <property type="match status" value="1"/>
</dbReference>
<dbReference type="InterPro" id="IPR044846">
    <property type="entry name" value="GH10"/>
</dbReference>
<dbReference type="PROSITE" id="PS51760">
    <property type="entry name" value="GH10_2"/>
    <property type="match status" value="1"/>
</dbReference>
<dbReference type="OrthoDB" id="4241492at2"/>
<dbReference type="SMART" id="SM00633">
    <property type="entry name" value="Glyco_10"/>
    <property type="match status" value="1"/>
</dbReference>
<dbReference type="InterPro" id="IPR001000">
    <property type="entry name" value="GH10_dom"/>
</dbReference>
<dbReference type="EC" id="3.2.1.8" evidence="3"/>
<evidence type="ECO:0000256" key="2">
    <source>
        <dbReference type="ARBA" id="ARBA00007495"/>
    </source>
</evidence>
<dbReference type="PANTHER" id="PTHR31490">
    <property type="entry name" value="GLYCOSYL HYDROLASE"/>
    <property type="match status" value="1"/>
</dbReference>
<sequence>MMKTLTSLLFMLLLACSAAAGAAPIAAGKQRFLGCAYSSPQAQDFTKDWNKVTPENAGKWGSVEAVRGRMDWGALDEAYNLAKRNNMPFQMHVMVWGSQQPLWMRTLSPTEQRAAIEHWFAAVAQRYPNIDLLEVANETLPGHNQPDNRKSDSGNYIQALGGTGSTGVDWVLQAFRLARQYFPRTKLMINDFGITSDNNATRQYLHTIQLLQQEHLIDAIGLQEHAFETEPYAPIPVHRANLDLLATTGLPIYVTEFDLDGPNDAQQLANYQRVFPLFWEHPSVRGVTMWGFRRGLWRDKEGAYLERDNNSERPAMTWLRSYVASRP</sequence>
<gene>
    <name evidence="13" type="ORF">ATB53_09715</name>
</gene>
<dbReference type="Gene3D" id="3.20.20.80">
    <property type="entry name" value="Glycosidases"/>
    <property type="match status" value="1"/>
</dbReference>
<evidence type="ECO:0000256" key="8">
    <source>
        <dbReference type="ARBA" id="ARBA00023295"/>
    </source>
</evidence>
<proteinExistence type="inferred from homology"/>
<evidence type="ECO:0000256" key="6">
    <source>
        <dbReference type="ARBA" id="ARBA00022801"/>
    </source>
</evidence>
<protein>
    <recommendedName>
        <fullName evidence="3">endo-1,4-beta-xylanase</fullName>
        <ecNumber evidence="3">3.2.1.8</ecNumber>
    </recommendedName>
</protein>
<keyword evidence="7" id="KW-0119">Carbohydrate metabolism</keyword>
<dbReference type="Pfam" id="PF00331">
    <property type="entry name" value="Glyco_hydro_10"/>
    <property type="match status" value="1"/>
</dbReference>
<evidence type="ECO:0000313" key="14">
    <source>
        <dbReference type="Proteomes" id="UP000055854"/>
    </source>
</evidence>
<keyword evidence="6 13" id="KW-0378">Hydrolase</keyword>
<keyword evidence="8 13" id="KW-0326">Glycosidase</keyword>
<feature type="region of interest" description="Disordered" evidence="10">
    <location>
        <begin position="139"/>
        <end position="158"/>
    </location>
</feature>
<comment type="catalytic activity">
    <reaction evidence="1">
        <text>Endohydrolysis of (1-&gt;4)-beta-D-xylosidic linkages in xylans.</text>
        <dbReference type="EC" id="3.2.1.8"/>
    </reaction>
</comment>
<evidence type="ECO:0000256" key="1">
    <source>
        <dbReference type="ARBA" id="ARBA00000681"/>
    </source>
</evidence>